<dbReference type="SUPFAM" id="SSF52980">
    <property type="entry name" value="Restriction endonuclease-like"/>
    <property type="match status" value="1"/>
</dbReference>
<dbReference type="Proteomes" id="UP000505210">
    <property type="component" value="Chromosome"/>
</dbReference>
<dbReference type="GO" id="GO:0004519">
    <property type="term" value="F:endonuclease activity"/>
    <property type="evidence" value="ECO:0007669"/>
    <property type="project" value="UniProtKB-KW"/>
</dbReference>
<organism evidence="2 3">
    <name type="scientific">Thermoleptolyngbya sichuanensis A183</name>
    <dbReference type="NCBI Taxonomy" id="2737172"/>
    <lineage>
        <taxon>Bacteria</taxon>
        <taxon>Bacillati</taxon>
        <taxon>Cyanobacteriota</taxon>
        <taxon>Cyanophyceae</taxon>
        <taxon>Oculatellales</taxon>
        <taxon>Oculatellaceae</taxon>
        <taxon>Thermoleptolyngbya</taxon>
        <taxon>Thermoleptolyngbya sichuanensis</taxon>
    </lineage>
</organism>
<dbReference type="Gene3D" id="3.90.1570.10">
    <property type="entry name" value="tt1808, chain A"/>
    <property type="match status" value="1"/>
</dbReference>
<dbReference type="InterPro" id="IPR011335">
    <property type="entry name" value="Restrct_endonuc-II-like"/>
</dbReference>
<proteinExistence type="predicted"/>
<accession>A0A6M8BEY6</accession>
<evidence type="ECO:0000313" key="2">
    <source>
        <dbReference type="EMBL" id="QKD84762.1"/>
    </source>
</evidence>
<keyword evidence="3" id="KW-1185">Reference proteome</keyword>
<feature type="domain" description="Putative restriction endonuclease" evidence="1">
    <location>
        <begin position="15"/>
        <end position="187"/>
    </location>
</feature>
<evidence type="ECO:0000259" key="1">
    <source>
        <dbReference type="Pfam" id="PF05685"/>
    </source>
</evidence>
<name>A0A6M8BEY6_9CYAN</name>
<dbReference type="EMBL" id="CP053661">
    <property type="protein sequence ID" value="QKD84762.1"/>
    <property type="molecule type" value="Genomic_DNA"/>
</dbReference>
<sequence length="193" mass="21653">MMGQAVSFPSSYMTFEDYLAYDDGTDTRYELVNGVLVEMPPESDENLGIARKLLLELIKHIPADRVVWGTEIEVTGKRATGRIPDLLVHSEESKAAIAGAPRATLTRDMPPPALVIEVVSPGQANRERDYRYKHTEYAARGIAEYWIVDPETRQVTLCRWVSGQYEDQVYSGDERIESTVVPEFGLTPAEIFA</sequence>
<dbReference type="CDD" id="cd06260">
    <property type="entry name" value="DUF820-like"/>
    <property type="match status" value="1"/>
</dbReference>
<keyword evidence="2" id="KW-0378">Hydrolase</keyword>
<reference evidence="2 3" key="1">
    <citation type="submission" date="2020-05" db="EMBL/GenBank/DDBJ databases">
        <title>Complete genome sequence of of a novel Thermoleptolyngbya strain isolated from hot springs of Ganzi, Sichuan China.</title>
        <authorList>
            <person name="Tang J."/>
            <person name="Daroch M."/>
            <person name="Li L."/>
            <person name="Waleron K."/>
            <person name="Waleron M."/>
            <person name="Waleron M."/>
        </authorList>
    </citation>
    <scope>NUCLEOTIDE SEQUENCE [LARGE SCALE GENOMIC DNA]</scope>
    <source>
        <strain evidence="2 3">PKUAC-SCTA183</strain>
    </source>
</reference>
<dbReference type="PANTHER" id="PTHR34107:SF2">
    <property type="entry name" value="SLL0888 PROTEIN"/>
    <property type="match status" value="1"/>
</dbReference>
<dbReference type="InterPro" id="IPR012296">
    <property type="entry name" value="Nuclease_put_TT1808"/>
</dbReference>
<gene>
    <name evidence="2" type="ORF">HPC62_04185</name>
</gene>
<evidence type="ECO:0000313" key="3">
    <source>
        <dbReference type="Proteomes" id="UP000505210"/>
    </source>
</evidence>
<keyword evidence="2" id="KW-0540">Nuclease</keyword>
<keyword evidence="2" id="KW-0255">Endonuclease</keyword>
<dbReference type="Pfam" id="PF05685">
    <property type="entry name" value="Uma2"/>
    <property type="match status" value="1"/>
</dbReference>
<dbReference type="PANTHER" id="PTHR34107">
    <property type="entry name" value="SLL0198 PROTEIN-RELATED"/>
    <property type="match status" value="1"/>
</dbReference>
<dbReference type="InterPro" id="IPR008538">
    <property type="entry name" value="Uma2"/>
</dbReference>
<dbReference type="AlphaFoldDB" id="A0A6M8BEY6"/>
<dbReference type="KEGG" id="theu:HPC62_04185"/>
<protein>
    <submittedName>
        <fullName evidence="2">Uma2 family endonuclease</fullName>
    </submittedName>
</protein>